<reference evidence="3" key="1">
    <citation type="journal article" date="2019" name="Int. J. Syst. Evol. Microbiol.">
        <title>The Global Catalogue of Microorganisms (GCM) 10K type strain sequencing project: providing services to taxonomists for standard genome sequencing and annotation.</title>
        <authorList>
            <consortium name="The Broad Institute Genomics Platform"/>
            <consortium name="The Broad Institute Genome Sequencing Center for Infectious Disease"/>
            <person name="Wu L."/>
            <person name="Ma J."/>
        </authorList>
    </citation>
    <scope>NUCLEOTIDE SEQUENCE [LARGE SCALE GENOMIC DNA]</scope>
    <source>
        <strain evidence="3">JCM 4733</strain>
    </source>
</reference>
<dbReference type="EMBL" id="BMVN01000036">
    <property type="protein sequence ID" value="GHA56121.1"/>
    <property type="molecule type" value="Genomic_DNA"/>
</dbReference>
<evidence type="ECO:0000256" key="1">
    <source>
        <dbReference type="SAM" id="MobiDB-lite"/>
    </source>
</evidence>
<feature type="region of interest" description="Disordered" evidence="1">
    <location>
        <begin position="1"/>
        <end position="21"/>
    </location>
</feature>
<proteinExistence type="predicted"/>
<accession>A0ABQ3D963</accession>
<dbReference type="Gene3D" id="3.40.50.1820">
    <property type="entry name" value="alpha/beta hydrolase"/>
    <property type="match status" value="1"/>
</dbReference>
<name>A0ABQ3D963_9ACTN</name>
<dbReference type="SUPFAM" id="SSF53474">
    <property type="entry name" value="alpha/beta-Hydrolases"/>
    <property type="match status" value="1"/>
</dbReference>
<evidence type="ECO:0000313" key="2">
    <source>
        <dbReference type="EMBL" id="GHA56121.1"/>
    </source>
</evidence>
<organism evidence="2 3">
    <name type="scientific">Streptomyces canarius</name>
    <dbReference type="NCBI Taxonomy" id="285453"/>
    <lineage>
        <taxon>Bacteria</taxon>
        <taxon>Bacillati</taxon>
        <taxon>Actinomycetota</taxon>
        <taxon>Actinomycetes</taxon>
        <taxon>Kitasatosporales</taxon>
        <taxon>Streptomycetaceae</taxon>
        <taxon>Streptomyces</taxon>
    </lineage>
</organism>
<gene>
    <name evidence="2" type="ORF">GCM10010345_70870</name>
</gene>
<sequence length="122" mass="12711">MAGQPGLTRAASGRLPEPGCPRRYAADGLPAMPAFAAYDGTRLACHAAGDGPPLVCLPAGPTDSAHLADLGGLTAHRRVIRLDLRGTGRSATPRDTASCRCDRLADDVRARAEARLSSPVRR</sequence>
<dbReference type="InterPro" id="IPR029058">
    <property type="entry name" value="AB_hydrolase_fold"/>
</dbReference>
<evidence type="ECO:0008006" key="4">
    <source>
        <dbReference type="Google" id="ProtNLM"/>
    </source>
</evidence>
<comment type="caution">
    <text evidence="2">The sequence shown here is derived from an EMBL/GenBank/DDBJ whole genome shotgun (WGS) entry which is preliminary data.</text>
</comment>
<evidence type="ECO:0000313" key="3">
    <source>
        <dbReference type="Proteomes" id="UP000653644"/>
    </source>
</evidence>
<protein>
    <recommendedName>
        <fullName evidence="4">AB hydrolase-1 domain-containing protein</fullName>
    </recommendedName>
</protein>
<keyword evidence="3" id="KW-1185">Reference proteome</keyword>
<dbReference type="Proteomes" id="UP000653644">
    <property type="component" value="Unassembled WGS sequence"/>
</dbReference>